<reference evidence="1" key="2">
    <citation type="submission" date="2021-09" db="EMBL/GenBank/DDBJ databases">
        <authorList>
            <person name="Jia N."/>
            <person name="Wang J."/>
            <person name="Shi W."/>
            <person name="Du L."/>
            <person name="Sun Y."/>
            <person name="Zhan W."/>
            <person name="Jiang J."/>
            <person name="Wang Q."/>
            <person name="Zhang B."/>
            <person name="Ji P."/>
            <person name="Sakyi L.B."/>
            <person name="Cui X."/>
            <person name="Yuan T."/>
            <person name="Jiang B."/>
            <person name="Yang W."/>
            <person name="Lam T.T.-Y."/>
            <person name="Chang Q."/>
            <person name="Ding S."/>
            <person name="Wang X."/>
            <person name="Zhu J."/>
            <person name="Ruan X."/>
            <person name="Zhao L."/>
            <person name="Wei J."/>
            <person name="Que T."/>
            <person name="Du C."/>
            <person name="Cheng J."/>
            <person name="Dai P."/>
            <person name="Han X."/>
            <person name="Huang E."/>
            <person name="Gao Y."/>
            <person name="Liu J."/>
            <person name="Shao H."/>
            <person name="Ye R."/>
            <person name="Li L."/>
            <person name="Wei W."/>
            <person name="Wang X."/>
            <person name="Wang C."/>
            <person name="Huo Q."/>
            <person name="Li W."/>
            <person name="Guo W."/>
            <person name="Chen H."/>
            <person name="Chen S."/>
            <person name="Zhou L."/>
            <person name="Zhou L."/>
            <person name="Ni X."/>
            <person name="Tian J."/>
            <person name="Zhou Y."/>
            <person name="Sheng Y."/>
            <person name="Liu T."/>
            <person name="Pan Y."/>
            <person name="Xia L."/>
            <person name="Li J."/>
            <person name="Zhao F."/>
            <person name="Cao W."/>
        </authorList>
    </citation>
    <scope>NUCLEOTIDE SEQUENCE</scope>
    <source>
        <strain evidence="1">Rmic-2018</strain>
        <tissue evidence="1">Larvae</tissue>
    </source>
</reference>
<evidence type="ECO:0000313" key="1">
    <source>
        <dbReference type="EMBL" id="KAH8042692.1"/>
    </source>
</evidence>
<protein>
    <submittedName>
        <fullName evidence="1">Uncharacterized protein</fullName>
    </submittedName>
</protein>
<dbReference type="AlphaFoldDB" id="A0A9J6F9N3"/>
<name>A0A9J6F9N3_RHIMP</name>
<comment type="caution">
    <text evidence="1">The sequence shown here is derived from an EMBL/GenBank/DDBJ whole genome shotgun (WGS) entry which is preliminary data.</text>
</comment>
<dbReference type="EMBL" id="JABSTU010000001">
    <property type="protein sequence ID" value="KAH8042692.1"/>
    <property type="molecule type" value="Genomic_DNA"/>
</dbReference>
<evidence type="ECO:0000313" key="2">
    <source>
        <dbReference type="Proteomes" id="UP000821866"/>
    </source>
</evidence>
<proteinExistence type="predicted"/>
<dbReference type="Proteomes" id="UP000821866">
    <property type="component" value="Chromosome 1"/>
</dbReference>
<sequence length="188" mass="20463">MASSLSFAAQSAESAGTRSTARFYWCMKPICAQPKEETPVSVDVQGGVRRVCGNASKFQEGRVHAETDAACAENHQCEPAAQRADGGERDHRTTPERLKRIALPKGPKGPRPRCCIRNAAGVRREEAEGDSVCMNEQQNLIVVNTPSQDRARRYGGISKLRIGDRELEANAYKAPVPENTSKGLIKGI</sequence>
<gene>
    <name evidence="1" type="ORF">HPB51_025324</name>
</gene>
<accession>A0A9J6F9N3</accession>
<keyword evidence="2" id="KW-1185">Reference proteome</keyword>
<organism evidence="1 2">
    <name type="scientific">Rhipicephalus microplus</name>
    <name type="common">Cattle tick</name>
    <name type="synonym">Boophilus microplus</name>
    <dbReference type="NCBI Taxonomy" id="6941"/>
    <lineage>
        <taxon>Eukaryota</taxon>
        <taxon>Metazoa</taxon>
        <taxon>Ecdysozoa</taxon>
        <taxon>Arthropoda</taxon>
        <taxon>Chelicerata</taxon>
        <taxon>Arachnida</taxon>
        <taxon>Acari</taxon>
        <taxon>Parasitiformes</taxon>
        <taxon>Ixodida</taxon>
        <taxon>Ixodoidea</taxon>
        <taxon>Ixodidae</taxon>
        <taxon>Rhipicephalinae</taxon>
        <taxon>Rhipicephalus</taxon>
        <taxon>Boophilus</taxon>
    </lineage>
</organism>
<reference evidence="1" key="1">
    <citation type="journal article" date="2020" name="Cell">
        <title>Large-Scale Comparative Analyses of Tick Genomes Elucidate Their Genetic Diversity and Vector Capacities.</title>
        <authorList>
            <consortium name="Tick Genome and Microbiome Consortium (TIGMIC)"/>
            <person name="Jia N."/>
            <person name="Wang J."/>
            <person name="Shi W."/>
            <person name="Du L."/>
            <person name="Sun Y."/>
            <person name="Zhan W."/>
            <person name="Jiang J.F."/>
            <person name="Wang Q."/>
            <person name="Zhang B."/>
            <person name="Ji P."/>
            <person name="Bell-Sakyi L."/>
            <person name="Cui X.M."/>
            <person name="Yuan T.T."/>
            <person name="Jiang B.G."/>
            <person name="Yang W.F."/>
            <person name="Lam T.T."/>
            <person name="Chang Q.C."/>
            <person name="Ding S.J."/>
            <person name="Wang X.J."/>
            <person name="Zhu J.G."/>
            <person name="Ruan X.D."/>
            <person name="Zhao L."/>
            <person name="Wei J.T."/>
            <person name="Ye R.Z."/>
            <person name="Que T.C."/>
            <person name="Du C.H."/>
            <person name="Zhou Y.H."/>
            <person name="Cheng J.X."/>
            <person name="Dai P.F."/>
            <person name="Guo W.B."/>
            <person name="Han X.H."/>
            <person name="Huang E.J."/>
            <person name="Li L.F."/>
            <person name="Wei W."/>
            <person name="Gao Y.C."/>
            <person name="Liu J.Z."/>
            <person name="Shao H.Z."/>
            <person name="Wang X."/>
            <person name="Wang C.C."/>
            <person name="Yang T.C."/>
            <person name="Huo Q.B."/>
            <person name="Li W."/>
            <person name="Chen H.Y."/>
            <person name="Chen S.E."/>
            <person name="Zhou L.G."/>
            <person name="Ni X.B."/>
            <person name="Tian J.H."/>
            <person name="Sheng Y."/>
            <person name="Liu T."/>
            <person name="Pan Y.S."/>
            <person name="Xia L.Y."/>
            <person name="Li J."/>
            <person name="Zhao F."/>
            <person name="Cao W.C."/>
        </authorList>
    </citation>
    <scope>NUCLEOTIDE SEQUENCE</scope>
    <source>
        <strain evidence="1">Rmic-2018</strain>
    </source>
</reference>